<evidence type="ECO:0000256" key="4">
    <source>
        <dbReference type="ARBA" id="ARBA00023125"/>
    </source>
</evidence>
<keyword evidence="2" id="KW-0378">Hydrolase</keyword>
<dbReference type="PANTHER" id="PTHR40661">
    <property type="match status" value="1"/>
</dbReference>
<dbReference type="InterPro" id="IPR036286">
    <property type="entry name" value="LexA/Signal_pep-like_sf"/>
</dbReference>
<name>A0ABT2W050_9FLAO</name>
<gene>
    <name evidence="6" type="ORF">NZ698_00340</name>
</gene>
<evidence type="ECO:0000313" key="7">
    <source>
        <dbReference type="Proteomes" id="UP001208649"/>
    </source>
</evidence>
<dbReference type="InterPro" id="IPR010982">
    <property type="entry name" value="Lambda_DNA-bd_dom_sf"/>
</dbReference>
<keyword evidence="5" id="KW-0804">Transcription</keyword>
<comment type="caution">
    <text evidence="6">The sequence shown here is derived from an EMBL/GenBank/DDBJ whole genome shotgun (WGS) entry which is preliminary data.</text>
</comment>
<proteinExistence type="predicted"/>
<dbReference type="EMBL" id="JAOTEM010000001">
    <property type="protein sequence ID" value="MCU7615628.1"/>
    <property type="molecule type" value="Genomic_DNA"/>
</dbReference>
<dbReference type="PROSITE" id="PS00501">
    <property type="entry name" value="SPASE_I_1"/>
    <property type="match status" value="1"/>
</dbReference>
<accession>A0ABT2W050</accession>
<dbReference type="InterPro" id="IPR019756">
    <property type="entry name" value="Pept_S26A_signal_pept_1_Ser-AS"/>
</dbReference>
<dbReference type="Proteomes" id="UP001208649">
    <property type="component" value="Unassembled WGS sequence"/>
</dbReference>
<evidence type="ECO:0000256" key="2">
    <source>
        <dbReference type="ARBA" id="ARBA00022801"/>
    </source>
</evidence>
<keyword evidence="3" id="KW-0805">Transcription regulation</keyword>
<keyword evidence="7" id="KW-1185">Reference proteome</keyword>
<reference evidence="7" key="1">
    <citation type="submission" date="2023-07" db="EMBL/GenBank/DDBJ databases">
        <title>Chryseobacterium sp. strain PBS4-4 Genome sequencing and assembly.</title>
        <authorList>
            <person name="Jung Y."/>
        </authorList>
    </citation>
    <scope>NUCLEOTIDE SEQUENCE [LARGE SCALE GENOMIC DNA]</scope>
    <source>
        <strain evidence="7">PBS4-4</strain>
    </source>
</reference>
<keyword evidence="1" id="KW-0645">Protease</keyword>
<sequence>MNGINLRIKQLMEVFADGNRSTFAKMLEIGESNVRSYLNGTEPKANVIEKICVSLAINPEWIVLGSGPMQKLNNIVAEGKSDYQKFPKVITVDSSNQDNIVLVPQTLKAGYLSGYNNPQFIQKLPSYRMPGLNNGIFRMFEIEGNSMFPTLPNKSFVVGQFVDDWIKSIKDNQIYAIISNEIEDGFVKRCTNRIEKYDNLMCKSDNRRSYPTQNINPSTIKEVWEIKLHLNFDLPDPADIYDRMNDLEAEVQQMKRLLPK</sequence>
<dbReference type="CDD" id="cd06462">
    <property type="entry name" value="Peptidase_S24_S26"/>
    <property type="match status" value="1"/>
</dbReference>
<evidence type="ECO:0000313" key="6">
    <source>
        <dbReference type="EMBL" id="MCU7615628.1"/>
    </source>
</evidence>
<dbReference type="RefSeq" id="WP_263000744.1">
    <property type="nucleotide sequence ID" value="NZ_JAOTEM010000001.1"/>
</dbReference>
<evidence type="ECO:0000256" key="3">
    <source>
        <dbReference type="ARBA" id="ARBA00023015"/>
    </source>
</evidence>
<protein>
    <submittedName>
        <fullName evidence="6">S24/S26 family peptidase</fullName>
    </submittedName>
</protein>
<dbReference type="SUPFAM" id="SSF51306">
    <property type="entry name" value="LexA/Signal peptidase"/>
    <property type="match status" value="1"/>
</dbReference>
<evidence type="ECO:0000256" key="5">
    <source>
        <dbReference type="ARBA" id="ARBA00023163"/>
    </source>
</evidence>
<keyword evidence="4" id="KW-0238">DNA-binding</keyword>
<dbReference type="Gene3D" id="1.10.260.40">
    <property type="entry name" value="lambda repressor-like DNA-binding domains"/>
    <property type="match status" value="1"/>
</dbReference>
<organism evidence="6 7">
    <name type="scientific">Chryseobacterium edaphi</name>
    <dbReference type="NCBI Taxonomy" id="2976532"/>
    <lineage>
        <taxon>Bacteria</taxon>
        <taxon>Pseudomonadati</taxon>
        <taxon>Bacteroidota</taxon>
        <taxon>Flavobacteriia</taxon>
        <taxon>Flavobacteriales</taxon>
        <taxon>Weeksellaceae</taxon>
        <taxon>Chryseobacterium group</taxon>
        <taxon>Chryseobacterium</taxon>
    </lineage>
</organism>
<evidence type="ECO:0000256" key="1">
    <source>
        <dbReference type="ARBA" id="ARBA00022670"/>
    </source>
</evidence>
<dbReference type="Gene3D" id="2.10.109.10">
    <property type="entry name" value="Umud Fragment, subunit A"/>
    <property type="match status" value="1"/>
</dbReference>
<dbReference type="PANTHER" id="PTHR40661:SF1">
    <property type="entry name" value="HTH CRO_C1-TYPE DOMAIN-CONTAINING PROTEIN"/>
    <property type="match status" value="1"/>
</dbReference>